<name>A0A0S4ISI6_BODSA</name>
<organism evidence="2 3">
    <name type="scientific">Bodo saltans</name>
    <name type="common">Flagellated protozoan</name>
    <dbReference type="NCBI Taxonomy" id="75058"/>
    <lineage>
        <taxon>Eukaryota</taxon>
        <taxon>Discoba</taxon>
        <taxon>Euglenozoa</taxon>
        <taxon>Kinetoplastea</taxon>
        <taxon>Metakinetoplastina</taxon>
        <taxon>Eubodonida</taxon>
        <taxon>Bodonidae</taxon>
        <taxon>Bodo</taxon>
    </lineage>
</organism>
<dbReference type="OrthoDB" id="274902at2759"/>
<evidence type="ECO:0000256" key="1">
    <source>
        <dbReference type="SAM" id="MobiDB-lite"/>
    </source>
</evidence>
<protein>
    <submittedName>
        <fullName evidence="2">Uncharacterized protein</fullName>
    </submittedName>
</protein>
<feature type="compositionally biased region" description="Polar residues" evidence="1">
    <location>
        <begin position="168"/>
        <end position="178"/>
    </location>
</feature>
<proteinExistence type="predicted"/>
<gene>
    <name evidence="2" type="ORF">BSAL_64385</name>
</gene>
<dbReference type="AlphaFoldDB" id="A0A0S4ISI6"/>
<dbReference type="EMBL" id="CYKH01000376">
    <property type="protein sequence ID" value="CUF64754.1"/>
    <property type="molecule type" value="Genomic_DNA"/>
</dbReference>
<reference evidence="3" key="1">
    <citation type="submission" date="2015-09" db="EMBL/GenBank/DDBJ databases">
        <authorList>
            <consortium name="Pathogen Informatics"/>
        </authorList>
    </citation>
    <scope>NUCLEOTIDE SEQUENCE [LARGE SCALE GENOMIC DNA]</scope>
    <source>
        <strain evidence="3">Lake Konstanz</strain>
    </source>
</reference>
<accession>A0A0S4ISI6</accession>
<dbReference type="Proteomes" id="UP000051952">
    <property type="component" value="Unassembled WGS sequence"/>
</dbReference>
<sequence>MSLSGVLGRGSYRSVVAGTSSARKITPTYHPCSNELIQLNLAHNEVVKNFYVRDRIFDNKIEALKFANGMFKFNPRRRQEFHMNDVMQSVRRRSFWMTRIQQQRAINAQLVKEAEEQGRPHPAESLRTADADAYFRPKALKGAVNWPNFWQKKKCDAICSSQVILDDSNSTATRNQRTTSKRGGGARKAPPCGITAYC</sequence>
<evidence type="ECO:0000313" key="2">
    <source>
        <dbReference type="EMBL" id="CUF64754.1"/>
    </source>
</evidence>
<feature type="region of interest" description="Disordered" evidence="1">
    <location>
        <begin position="168"/>
        <end position="189"/>
    </location>
</feature>
<keyword evidence="3" id="KW-1185">Reference proteome</keyword>
<dbReference type="VEuPathDB" id="TriTrypDB:BSAL_64385"/>
<dbReference type="OMA" id="VVPKPRW"/>
<evidence type="ECO:0000313" key="3">
    <source>
        <dbReference type="Proteomes" id="UP000051952"/>
    </source>
</evidence>